<keyword evidence="15" id="KW-1185">Reference proteome</keyword>
<dbReference type="InParanoid" id="A0A7R8UTQ1"/>
<evidence type="ECO:0000256" key="2">
    <source>
        <dbReference type="ARBA" id="ARBA00004401"/>
    </source>
</evidence>
<evidence type="ECO:0000256" key="5">
    <source>
        <dbReference type="ARBA" id="ARBA00022723"/>
    </source>
</evidence>
<feature type="domain" description="Peptidase M13 N-terminal" evidence="13">
    <location>
        <begin position="103"/>
        <end position="560"/>
    </location>
</feature>
<dbReference type="InterPro" id="IPR018497">
    <property type="entry name" value="Peptidase_M13_C"/>
</dbReference>
<dbReference type="CDD" id="cd08662">
    <property type="entry name" value="M13"/>
    <property type="match status" value="1"/>
</dbReference>
<evidence type="ECO:0000259" key="13">
    <source>
        <dbReference type="Pfam" id="PF05649"/>
    </source>
</evidence>
<dbReference type="OrthoDB" id="8119704at2759"/>
<keyword evidence="6" id="KW-0378">Hydrolase</keyword>
<proteinExistence type="inferred from homology"/>
<evidence type="ECO:0000256" key="4">
    <source>
        <dbReference type="ARBA" id="ARBA00022670"/>
    </source>
</evidence>
<comment type="similarity">
    <text evidence="3">Belongs to the peptidase M13 family.</text>
</comment>
<dbReference type="InterPro" id="IPR029058">
    <property type="entry name" value="AB_hydrolase_fold"/>
</dbReference>
<evidence type="ECO:0000256" key="7">
    <source>
        <dbReference type="ARBA" id="ARBA00022833"/>
    </source>
</evidence>
<sequence length="1122" mass="127964">MEGGTPVWVIPEPGNQPRVPTANNGTSKCTIVSPFLVAVQSKFRRKYYHKVVFAILIVIILILLITIIILSFRTRKSTNKCESKECIRAASALLQSMDMSVDPCDDFYQFTCGNWPEEHPRPDSLTSYDWFSERQQRISRHVRKFLQQNITDQDPVTIRKVKTLYRACMDSEALEKLGLQPILDYLKAFDLPLVPALLNQTLANSTAPYEFDWIKSLVKIKKILGMDVLIGFDIFPDSQNRSTNKIGLGTPESGSALPFNDEDHYKKVKREKRKIIMETVENSDDEKDEGGSGEDEDSSQSASSMPVYSRYILKVSAAVVMYADSNVNFEASTDILVSAVEKIIAITKELYKYTEEAENITKTEENDYNYDDILHLDLAELQKQTDETVSPKTLPIWEKFITLMMEGAAVKFNPATDQILTSKADIRYLQLLTEFIMESDLKSIEFFIWWSVVDELAVHTTAALRQMHYEYMRSLIKTEGSISRSLYCANGINNLMGMAVSYSLVSEKFLVETRPKVDLMLSNIRRAFNNLVEGINWMDEETKLQTLDKSWSMKSLIGFPEWIMNKTTLDSFYKGIEANETTHLNNMVGILTWRMKRKLNTLKRKNEFGWATSPSHVNAFHTFQANTITVPIAILQYPFYELGLEALNYGAIGTILGHELTHGFDDSGRMFDKMGNMHQWWSNKTIEEYVNRTSCFVKQYGGYYIPDAEDYINGELTLGENIADNGGLREAYHAYKLYRQENGPEPALPGFEQFTHEQLFFISFGNLWCESATPSSMKYALEDTHCPGQYRLKGVLTNSPEFAKTFGCRKGSVKMSSKFYRNALQKYQNFRQLMTINIISFGSRKPKPISMAYRAFEGTDIVGNTAPLVVVHDLFASKRQWKNMSRAIQENAKPARKVIAVDIRNHGDSPHSPYHTYAHLAEDIVNFLKENDIDRAALLGHSVGGRAVMYTALKYPQVVERIIVADGSPISTSNTFLQLESIFPRLKSITINPELSIAEGRDTMKRQLAKTIHNEAMLDFVLKNIKKTEGGRFLWGQNIHVLHTNFKNMAHFPIEDVRGYQYRGPALFISGSKSDFLKVSEFEDIKRFFPKAELQLMDSGHDIHTEYPSEFAKTVVSFINQS</sequence>
<dbReference type="InterPro" id="IPR024079">
    <property type="entry name" value="MetalloPept_cat_dom_sf"/>
</dbReference>
<keyword evidence="4" id="KW-0645">Protease</keyword>
<dbReference type="AlphaFoldDB" id="A0A7R8UTQ1"/>
<dbReference type="Gene3D" id="3.40.50.1820">
    <property type="entry name" value="alpha/beta hydrolase"/>
    <property type="match status" value="1"/>
</dbReference>
<evidence type="ECO:0000256" key="1">
    <source>
        <dbReference type="ARBA" id="ARBA00001947"/>
    </source>
</evidence>
<dbReference type="GO" id="GO:0004222">
    <property type="term" value="F:metalloendopeptidase activity"/>
    <property type="evidence" value="ECO:0007669"/>
    <property type="project" value="InterPro"/>
</dbReference>
<comment type="cofactor">
    <cofactor evidence="1">
        <name>Zn(2+)</name>
        <dbReference type="ChEBI" id="CHEBI:29105"/>
    </cofactor>
</comment>
<dbReference type="PANTHER" id="PTHR11733:SF133">
    <property type="entry name" value="PHOSPHATE-REGULATING NEUTRAL ENDOPEPTIDASE PHEX"/>
    <property type="match status" value="1"/>
</dbReference>
<evidence type="ECO:0000313" key="14">
    <source>
        <dbReference type="EMBL" id="CAD7086889.1"/>
    </source>
</evidence>
<dbReference type="Gene3D" id="3.40.390.10">
    <property type="entry name" value="Collagenase (Catalytic Domain)"/>
    <property type="match status" value="1"/>
</dbReference>
<keyword evidence="8" id="KW-0482">Metalloprotease</keyword>
<name>A0A7R8UTQ1_HERIL</name>
<dbReference type="SUPFAM" id="SSF55486">
    <property type="entry name" value="Metalloproteases ('zincins'), catalytic domain"/>
    <property type="match status" value="1"/>
</dbReference>
<keyword evidence="10" id="KW-1133">Transmembrane helix</keyword>
<reference evidence="14 15" key="1">
    <citation type="submission" date="2020-11" db="EMBL/GenBank/DDBJ databases">
        <authorList>
            <person name="Wallbank WR R."/>
            <person name="Pardo Diaz C."/>
            <person name="Kozak K."/>
            <person name="Martin S."/>
            <person name="Jiggins C."/>
            <person name="Moest M."/>
            <person name="Warren A I."/>
            <person name="Generalovic N T."/>
            <person name="Byers J.R.P. K."/>
            <person name="Montejo-Kovacevich G."/>
            <person name="Yen C E."/>
        </authorList>
    </citation>
    <scope>NUCLEOTIDE SEQUENCE [LARGE SCALE GENOMIC DNA]</scope>
</reference>
<feature type="compositionally biased region" description="Acidic residues" evidence="9">
    <location>
        <begin position="281"/>
        <end position="298"/>
    </location>
</feature>
<dbReference type="GO" id="GO:0016485">
    <property type="term" value="P:protein processing"/>
    <property type="evidence" value="ECO:0007669"/>
    <property type="project" value="TreeGrafter"/>
</dbReference>
<evidence type="ECO:0000256" key="8">
    <source>
        <dbReference type="ARBA" id="ARBA00023049"/>
    </source>
</evidence>
<dbReference type="InterPro" id="IPR042089">
    <property type="entry name" value="Peptidase_M13_dom_2"/>
</dbReference>
<organism evidence="14 15">
    <name type="scientific">Hermetia illucens</name>
    <name type="common">Black soldier fly</name>
    <dbReference type="NCBI Taxonomy" id="343691"/>
    <lineage>
        <taxon>Eukaryota</taxon>
        <taxon>Metazoa</taxon>
        <taxon>Ecdysozoa</taxon>
        <taxon>Arthropoda</taxon>
        <taxon>Hexapoda</taxon>
        <taxon>Insecta</taxon>
        <taxon>Pterygota</taxon>
        <taxon>Neoptera</taxon>
        <taxon>Endopterygota</taxon>
        <taxon>Diptera</taxon>
        <taxon>Brachycera</taxon>
        <taxon>Stratiomyomorpha</taxon>
        <taxon>Stratiomyidae</taxon>
        <taxon>Hermetiinae</taxon>
        <taxon>Hermetia</taxon>
    </lineage>
</organism>
<evidence type="ECO:0008006" key="16">
    <source>
        <dbReference type="Google" id="ProtNLM"/>
    </source>
</evidence>
<evidence type="ECO:0000256" key="9">
    <source>
        <dbReference type="SAM" id="MobiDB-lite"/>
    </source>
</evidence>
<keyword evidence="7" id="KW-0862">Zinc</keyword>
<dbReference type="EMBL" id="LR899012">
    <property type="protein sequence ID" value="CAD7086889.1"/>
    <property type="molecule type" value="Genomic_DNA"/>
</dbReference>
<dbReference type="GO" id="GO:0046872">
    <property type="term" value="F:metal ion binding"/>
    <property type="evidence" value="ECO:0007669"/>
    <property type="project" value="UniProtKB-KW"/>
</dbReference>
<dbReference type="PRINTS" id="PR00786">
    <property type="entry name" value="NEPRILYSIN"/>
</dbReference>
<dbReference type="InterPro" id="IPR008753">
    <property type="entry name" value="Peptidase_M13_N"/>
</dbReference>
<feature type="domain" description="AB hydrolase-1" evidence="11">
    <location>
        <begin position="867"/>
        <end position="1105"/>
    </location>
</feature>
<feature type="transmembrane region" description="Helical" evidence="10">
    <location>
        <begin position="51"/>
        <end position="72"/>
    </location>
</feature>
<keyword evidence="10" id="KW-0812">Transmembrane</keyword>
<dbReference type="Proteomes" id="UP000594454">
    <property type="component" value="Chromosome 4"/>
</dbReference>
<protein>
    <recommendedName>
        <fullName evidence="16">Endothelin-converting enzyme 1</fullName>
    </recommendedName>
</protein>
<dbReference type="PANTHER" id="PTHR11733">
    <property type="entry name" value="ZINC METALLOPROTEASE FAMILY M13 NEPRILYSIN-RELATED"/>
    <property type="match status" value="1"/>
</dbReference>
<evidence type="ECO:0000256" key="10">
    <source>
        <dbReference type="SAM" id="Phobius"/>
    </source>
</evidence>
<dbReference type="InterPro" id="IPR000073">
    <property type="entry name" value="AB_hydrolase_1"/>
</dbReference>
<dbReference type="Pfam" id="PF00561">
    <property type="entry name" value="Abhydrolase_1"/>
    <property type="match status" value="1"/>
</dbReference>
<gene>
    <name evidence="14" type="ORF">HERILL_LOCUS9629</name>
</gene>
<dbReference type="Pfam" id="PF01431">
    <property type="entry name" value="Peptidase_M13"/>
    <property type="match status" value="1"/>
</dbReference>
<evidence type="ECO:0000256" key="6">
    <source>
        <dbReference type="ARBA" id="ARBA00022801"/>
    </source>
</evidence>
<evidence type="ECO:0000313" key="15">
    <source>
        <dbReference type="Proteomes" id="UP000594454"/>
    </source>
</evidence>
<dbReference type="SUPFAM" id="SSF53474">
    <property type="entry name" value="alpha/beta-Hydrolases"/>
    <property type="match status" value="1"/>
</dbReference>
<dbReference type="PROSITE" id="PS51885">
    <property type="entry name" value="NEPRILYSIN"/>
    <property type="match status" value="1"/>
</dbReference>
<dbReference type="Pfam" id="PF05649">
    <property type="entry name" value="Peptidase_M13_N"/>
    <property type="match status" value="1"/>
</dbReference>
<evidence type="ECO:0000259" key="12">
    <source>
        <dbReference type="Pfam" id="PF01431"/>
    </source>
</evidence>
<evidence type="ECO:0000256" key="3">
    <source>
        <dbReference type="ARBA" id="ARBA00007357"/>
    </source>
</evidence>
<feature type="region of interest" description="Disordered" evidence="9">
    <location>
        <begin position="277"/>
        <end position="302"/>
    </location>
</feature>
<comment type="subcellular location">
    <subcellularLocation>
        <location evidence="2">Cell membrane</location>
        <topology evidence="2">Single-pass type II membrane protein</topology>
    </subcellularLocation>
</comment>
<accession>A0A7R8UTQ1</accession>
<keyword evidence="10" id="KW-0472">Membrane</keyword>
<feature type="domain" description="Peptidase M13 C-terminal" evidence="12">
    <location>
        <begin position="618"/>
        <end position="814"/>
    </location>
</feature>
<keyword evidence="5" id="KW-0479">Metal-binding</keyword>
<dbReference type="InterPro" id="IPR000718">
    <property type="entry name" value="Peptidase_M13"/>
</dbReference>
<dbReference type="GO" id="GO:0005886">
    <property type="term" value="C:plasma membrane"/>
    <property type="evidence" value="ECO:0007669"/>
    <property type="project" value="UniProtKB-SubCell"/>
</dbReference>
<evidence type="ECO:0000259" key="11">
    <source>
        <dbReference type="Pfam" id="PF00561"/>
    </source>
</evidence>
<dbReference type="Gene3D" id="1.10.1380.10">
    <property type="entry name" value="Neutral endopeptidase , domain2"/>
    <property type="match status" value="1"/>
</dbReference>
<dbReference type="FunCoup" id="A0A7R8UTQ1">
    <property type="interactions" value="38"/>
</dbReference>